<dbReference type="InterPro" id="IPR003594">
    <property type="entry name" value="HATPase_dom"/>
</dbReference>
<feature type="domain" description="Histidine kinase/HSP90-like ATPase" evidence="7">
    <location>
        <begin position="319"/>
        <end position="404"/>
    </location>
</feature>
<dbReference type="AlphaFoldDB" id="A0A1U7PQN3"/>
<keyword evidence="4 10" id="KW-0418">Kinase</keyword>
<evidence type="ECO:0000259" key="9">
    <source>
        <dbReference type="Pfam" id="PF23540"/>
    </source>
</evidence>
<dbReference type="Gene3D" id="3.30.565.10">
    <property type="entry name" value="Histidine kinase-like ATPase, C-terminal domain"/>
    <property type="match status" value="1"/>
</dbReference>
<dbReference type="CDD" id="cd16917">
    <property type="entry name" value="HATPase_UhpB-NarQ-NarX-like"/>
    <property type="match status" value="1"/>
</dbReference>
<dbReference type="Pfam" id="PF23540">
    <property type="entry name" value="DesK_N"/>
    <property type="match status" value="1"/>
</dbReference>
<keyword evidence="11" id="KW-1185">Reference proteome</keyword>
<name>A0A1U7PQN3_9BACI</name>
<feature type="transmembrane region" description="Helical" evidence="6">
    <location>
        <begin position="102"/>
        <end position="130"/>
    </location>
</feature>
<evidence type="ECO:0000256" key="4">
    <source>
        <dbReference type="ARBA" id="ARBA00022777"/>
    </source>
</evidence>
<keyword evidence="5" id="KW-0902">Two-component regulatory system</keyword>
<keyword evidence="6" id="KW-0812">Transmembrane</keyword>
<dbReference type="SUPFAM" id="SSF55874">
    <property type="entry name" value="ATPase domain of HSP90 chaperone/DNA topoisomerase II/histidine kinase"/>
    <property type="match status" value="1"/>
</dbReference>
<keyword evidence="6" id="KW-1133">Transmembrane helix</keyword>
<keyword evidence="3" id="KW-0808">Transferase</keyword>
<evidence type="ECO:0000256" key="1">
    <source>
        <dbReference type="ARBA" id="ARBA00000085"/>
    </source>
</evidence>
<feature type="domain" description="Signal transduction histidine kinase subgroup 3 dimerisation and phosphoacceptor" evidence="8">
    <location>
        <begin position="216"/>
        <end position="281"/>
    </location>
</feature>
<accession>A0A1U7PQN3</accession>
<dbReference type="InterPro" id="IPR050482">
    <property type="entry name" value="Sensor_HK_TwoCompSys"/>
</dbReference>
<proteinExistence type="predicted"/>
<evidence type="ECO:0000256" key="6">
    <source>
        <dbReference type="SAM" id="Phobius"/>
    </source>
</evidence>
<evidence type="ECO:0000259" key="7">
    <source>
        <dbReference type="Pfam" id="PF02518"/>
    </source>
</evidence>
<dbReference type="PANTHER" id="PTHR24421">
    <property type="entry name" value="NITRATE/NITRITE SENSOR PROTEIN NARX-RELATED"/>
    <property type="match status" value="1"/>
</dbReference>
<dbReference type="Pfam" id="PF02518">
    <property type="entry name" value="HATPase_c"/>
    <property type="match status" value="1"/>
</dbReference>
<dbReference type="PANTHER" id="PTHR24421:SF63">
    <property type="entry name" value="SENSOR HISTIDINE KINASE DESK"/>
    <property type="match status" value="1"/>
</dbReference>
<dbReference type="InterPro" id="IPR036890">
    <property type="entry name" value="HATPase_C_sf"/>
</dbReference>
<feature type="transmembrane region" description="Helical" evidence="6">
    <location>
        <begin position="73"/>
        <end position="90"/>
    </location>
</feature>
<feature type="domain" description="DesK/YvfT N-terminal" evidence="9">
    <location>
        <begin position="39"/>
        <end position="187"/>
    </location>
</feature>
<keyword evidence="6" id="KW-0472">Membrane</keyword>
<evidence type="ECO:0000256" key="2">
    <source>
        <dbReference type="ARBA" id="ARBA00012438"/>
    </source>
</evidence>
<dbReference type="EMBL" id="FTPL01000002">
    <property type="protein sequence ID" value="SIT83960.1"/>
    <property type="molecule type" value="Genomic_DNA"/>
</dbReference>
<reference evidence="11" key="1">
    <citation type="submission" date="2017-01" db="EMBL/GenBank/DDBJ databases">
        <authorList>
            <person name="Varghese N."/>
            <person name="Submissions S."/>
        </authorList>
    </citation>
    <scope>NUCLEOTIDE SEQUENCE [LARGE SCALE GENOMIC DNA]</scope>
    <source>
        <strain evidence="11">MNA4</strain>
    </source>
</reference>
<gene>
    <name evidence="10" type="ORF">SAMN05428946_1671</name>
</gene>
<feature type="transmembrane region" description="Helical" evidence="6">
    <location>
        <begin position="173"/>
        <end position="190"/>
    </location>
</feature>
<evidence type="ECO:0000259" key="8">
    <source>
        <dbReference type="Pfam" id="PF07730"/>
    </source>
</evidence>
<dbReference type="GO" id="GO:0016020">
    <property type="term" value="C:membrane"/>
    <property type="evidence" value="ECO:0007669"/>
    <property type="project" value="InterPro"/>
</dbReference>
<dbReference type="Proteomes" id="UP000187550">
    <property type="component" value="Unassembled WGS sequence"/>
</dbReference>
<dbReference type="InterPro" id="IPR056374">
    <property type="entry name" value="DesK/YvfT_N"/>
</dbReference>
<evidence type="ECO:0000313" key="10">
    <source>
        <dbReference type="EMBL" id="SIT83960.1"/>
    </source>
</evidence>
<protein>
    <recommendedName>
        <fullName evidence="2">histidine kinase</fullName>
        <ecNumber evidence="2">2.7.13.3</ecNumber>
    </recommendedName>
</protein>
<organism evidence="10 11">
    <name type="scientific">Edaphobacillus lindanitolerans</name>
    <dbReference type="NCBI Taxonomy" id="550447"/>
    <lineage>
        <taxon>Bacteria</taxon>
        <taxon>Bacillati</taxon>
        <taxon>Bacillota</taxon>
        <taxon>Bacilli</taxon>
        <taxon>Bacillales</taxon>
        <taxon>Bacillaceae</taxon>
        <taxon>Edaphobacillus</taxon>
    </lineage>
</organism>
<dbReference type="InterPro" id="IPR011712">
    <property type="entry name" value="Sig_transdc_His_kin_sub3_dim/P"/>
</dbReference>
<evidence type="ECO:0000256" key="5">
    <source>
        <dbReference type="ARBA" id="ARBA00023012"/>
    </source>
</evidence>
<dbReference type="Pfam" id="PF07730">
    <property type="entry name" value="HisKA_3"/>
    <property type="match status" value="1"/>
</dbReference>
<dbReference type="GO" id="GO:0046983">
    <property type="term" value="F:protein dimerization activity"/>
    <property type="evidence" value="ECO:0007669"/>
    <property type="project" value="InterPro"/>
</dbReference>
<feature type="transmembrane region" description="Helical" evidence="6">
    <location>
        <begin position="50"/>
        <end position="68"/>
    </location>
</feature>
<dbReference type="Gene3D" id="1.20.5.1930">
    <property type="match status" value="1"/>
</dbReference>
<feature type="transmembrane region" description="Helical" evidence="6">
    <location>
        <begin position="142"/>
        <end position="161"/>
    </location>
</feature>
<evidence type="ECO:0000256" key="3">
    <source>
        <dbReference type="ARBA" id="ARBA00022679"/>
    </source>
</evidence>
<dbReference type="GO" id="GO:0000155">
    <property type="term" value="F:phosphorelay sensor kinase activity"/>
    <property type="evidence" value="ECO:0007669"/>
    <property type="project" value="InterPro"/>
</dbReference>
<evidence type="ECO:0000313" key="11">
    <source>
        <dbReference type="Proteomes" id="UP000187550"/>
    </source>
</evidence>
<dbReference type="EC" id="2.7.13.3" evidence="2"/>
<dbReference type="STRING" id="550447.SAMN05428946_1671"/>
<comment type="catalytic activity">
    <reaction evidence="1">
        <text>ATP + protein L-histidine = ADP + protein N-phospho-L-histidine.</text>
        <dbReference type="EC" id="2.7.13.3"/>
    </reaction>
</comment>
<sequence length="415" mass="46194">MNIDQPAAPDKGARRFFSGSSLSVIMAENGIARMGILLRKWYQIYPTNKWFNIYAWILFCIMPFFFIFRSMSLLEIASGLALFALFFVSYRASNNREGTGSYVWLGIEIVISFTMTVAFGFIYFFLFIALQIGNIRKRTPFFIYYAFTTGISAAALVLVIFTETEIFVSQYPFLIMTEVGVLLIPFNAYNRHQREVLEEKLEDANRMIADLVVHEERQRIARDLHDTLGQKLSLIGLKSDLASKLAVKDPDRARGEMLDVRRTARTALKEVRDLVSGMRGTSLPAELMKAERILEAAGISLSITGSSEEIDVSPYIEDVLGMCLMEAVTNVVKHSKASDCSVVLAKDESETTLSVSDNGIGIRSALTKGNGLLGMEERMEFVNGRLSIGPGPRGTGTSLTVHIPNIIQNTNEVTA</sequence>